<dbReference type="EMBL" id="CP015103">
    <property type="protein sequence ID" value="ASJ08704.1"/>
    <property type="molecule type" value="Genomic_DNA"/>
</dbReference>
<name>A0A2Z2MPX2_9EURY</name>
<evidence type="ECO:0000313" key="3">
    <source>
        <dbReference type="Proteomes" id="UP000250125"/>
    </source>
</evidence>
<reference evidence="2 3" key="1">
    <citation type="submission" date="2016-04" db="EMBL/GenBank/DDBJ databases">
        <title>Complete genome sequence of Thermococcus siculi type strain RG-20.</title>
        <authorList>
            <person name="Oger P.M."/>
        </authorList>
    </citation>
    <scope>NUCLEOTIDE SEQUENCE [LARGE SCALE GENOMIC DNA]</scope>
    <source>
        <strain evidence="2 3">RG-20</strain>
    </source>
</reference>
<dbReference type="OrthoDB" id="90142at2157"/>
<gene>
    <name evidence="2" type="ORF">A3L11_05460</name>
</gene>
<protein>
    <submittedName>
        <fullName evidence="2">Uncharacterized protein</fullName>
    </submittedName>
</protein>
<feature type="transmembrane region" description="Helical" evidence="1">
    <location>
        <begin position="41"/>
        <end position="64"/>
    </location>
</feature>
<proteinExistence type="predicted"/>
<evidence type="ECO:0000313" key="2">
    <source>
        <dbReference type="EMBL" id="ASJ08704.1"/>
    </source>
</evidence>
<dbReference type="GeneID" id="33317664"/>
<accession>A0A2Z2MPX2</accession>
<keyword evidence="1" id="KW-0812">Transmembrane</keyword>
<dbReference type="Proteomes" id="UP000250125">
    <property type="component" value="Chromosome"/>
</dbReference>
<dbReference type="KEGG" id="tsl:A3L11_05460"/>
<keyword evidence="3" id="KW-1185">Reference proteome</keyword>
<organism evidence="2 3">
    <name type="scientific">Thermococcus siculi</name>
    <dbReference type="NCBI Taxonomy" id="72803"/>
    <lineage>
        <taxon>Archaea</taxon>
        <taxon>Methanobacteriati</taxon>
        <taxon>Methanobacteriota</taxon>
        <taxon>Thermococci</taxon>
        <taxon>Thermococcales</taxon>
        <taxon>Thermococcaceae</taxon>
        <taxon>Thermococcus</taxon>
    </lineage>
</organism>
<evidence type="ECO:0000256" key="1">
    <source>
        <dbReference type="SAM" id="Phobius"/>
    </source>
</evidence>
<dbReference type="AlphaFoldDB" id="A0A2Z2MPX2"/>
<sequence length="77" mass="8699">MDPSGIWLITSLLAFASFLLDFKEGAETHVKLADVSLALGFLSWYFGKVYAGAVFFLTAGIAYYPELKKKWIRKRYG</sequence>
<dbReference type="RefSeq" id="WP_088855941.1">
    <property type="nucleotide sequence ID" value="NZ_CP015103.1"/>
</dbReference>
<keyword evidence="1" id="KW-0472">Membrane</keyword>
<keyword evidence="1" id="KW-1133">Transmembrane helix</keyword>